<sequence>MWIDHLKKNDQNMSKHFDPRLIVMYRSQEIVEFIDDECGDNLDTPRLRAEMFKAAVYSKDIDGIQRAIDRGGVDINKLVGCDDLAPLDILVDIPRSIDQEAERQLQISARTVEVLLKNGANPNGCTHTIQQYSPFEYAVGIGNVAAAMVLLEHGATRSRDT</sequence>
<name>A0A9W9VB02_9EURO</name>
<organism evidence="1 2">
    <name type="scientific">Penicillium concentricum</name>
    <dbReference type="NCBI Taxonomy" id="293559"/>
    <lineage>
        <taxon>Eukaryota</taxon>
        <taxon>Fungi</taxon>
        <taxon>Dikarya</taxon>
        <taxon>Ascomycota</taxon>
        <taxon>Pezizomycotina</taxon>
        <taxon>Eurotiomycetes</taxon>
        <taxon>Eurotiomycetidae</taxon>
        <taxon>Eurotiales</taxon>
        <taxon>Aspergillaceae</taxon>
        <taxon>Penicillium</taxon>
    </lineage>
</organism>
<reference evidence="1" key="1">
    <citation type="submission" date="2022-12" db="EMBL/GenBank/DDBJ databases">
        <authorList>
            <person name="Petersen C."/>
        </authorList>
    </citation>
    <scope>NUCLEOTIDE SEQUENCE</scope>
    <source>
        <strain evidence="1">IBT 3081</strain>
    </source>
</reference>
<proteinExistence type="predicted"/>
<comment type="caution">
    <text evidence="1">The sequence shown here is derived from an EMBL/GenBank/DDBJ whole genome shotgun (WGS) entry which is preliminary data.</text>
</comment>
<protein>
    <submittedName>
        <fullName evidence="1">Uncharacterized protein</fullName>
    </submittedName>
</protein>
<dbReference type="GeneID" id="81462998"/>
<keyword evidence="2" id="KW-1185">Reference proteome</keyword>
<reference evidence="1" key="2">
    <citation type="journal article" date="2023" name="IMA Fungus">
        <title>Comparative genomic study of the Penicillium genus elucidates a diverse pangenome and 15 lateral gene transfer events.</title>
        <authorList>
            <person name="Petersen C."/>
            <person name="Sorensen T."/>
            <person name="Nielsen M.R."/>
            <person name="Sondergaard T.E."/>
            <person name="Sorensen J.L."/>
            <person name="Fitzpatrick D.A."/>
            <person name="Frisvad J.C."/>
            <person name="Nielsen K.L."/>
        </authorList>
    </citation>
    <scope>NUCLEOTIDE SEQUENCE</scope>
    <source>
        <strain evidence="1">IBT 3081</strain>
    </source>
</reference>
<evidence type="ECO:0000313" key="1">
    <source>
        <dbReference type="EMBL" id="KAJ5374079.1"/>
    </source>
</evidence>
<dbReference type="EMBL" id="JAPZBT010000002">
    <property type="protein sequence ID" value="KAJ5374079.1"/>
    <property type="molecule type" value="Genomic_DNA"/>
</dbReference>
<dbReference type="InterPro" id="IPR036770">
    <property type="entry name" value="Ankyrin_rpt-contain_sf"/>
</dbReference>
<dbReference type="SUPFAM" id="SSF48403">
    <property type="entry name" value="Ankyrin repeat"/>
    <property type="match status" value="1"/>
</dbReference>
<evidence type="ECO:0000313" key="2">
    <source>
        <dbReference type="Proteomes" id="UP001147752"/>
    </source>
</evidence>
<accession>A0A9W9VB02</accession>
<dbReference type="RefSeq" id="XP_056580065.1">
    <property type="nucleotide sequence ID" value="XM_056723815.1"/>
</dbReference>
<dbReference type="OrthoDB" id="444631at2759"/>
<gene>
    <name evidence="1" type="ORF">N7517_006085</name>
</gene>
<dbReference type="Gene3D" id="1.25.40.20">
    <property type="entry name" value="Ankyrin repeat-containing domain"/>
    <property type="match status" value="1"/>
</dbReference>
<dbReference type="Proteomes" id="UP001147752">
    <property type="component" value="Unassembled WGS sequence"/>
</dbReference>
<dbReference type="AlphaFoldDB" id="A0A9W9VB02"/>